<sequence>MPGLRREEVAILAGVSADYYTRLEQGREQHPSPEVLQALGRALRLGPDEREHMFRLAKVALVIGSPPSLGVSAMLRGLLDQLAGSPALVLGHDLGVLARNELAEALHSDFTIRDNFARMCFLDEVGRRFYRDWSDIAVDVVGNLRFSLGLWPDSASLLALVDELRARSMDFDLLWNSQDVRVKRTMTKRFRHSRAGDLDVDYQSFDVRGVDGQQLVVIGAPAGSPTAARLAGLRT</sequence>
<dbReference type="InterPro" id="IPR001387">
    <property type="entry name" value="Cro/C1-type_HTH"/>
</dbReference>
<dbReference type="STRING" id="380248.SAMN05216251_12792"/>
<protein>
    <submittedName>
        <fullName evidence="2">Helix-turn-helix domain-containing protein</fullName>
    </submittedName>
</protein>
<evidence type="ECO:0000259" key="1">
    <source>
        <dbReference type="PROSITE" id="PS50943"/>
    </source>
</evidence>
<dbReference type="PANTHER" id="PTHR35010">
    <property type="entry name" value="BLL4672 PROTEIN-RELATED"/>
    <property type="match status" value="1"/>
</dbReference>
<evidence type="ECO:0000313" key="3">
    <source>
        <dbReference type="Proteomes" id="UP000199323"/>
    </source>
</evidence>
<name>A0A1I2LBG0_9ACTN</name>
<dbReference type="AlphaFoldDB" id="A0A1I2LBG0"/>
<dbReference type="InterPro" id="IPR041413">
    <property type="entry name" value="MLTR_LBD"/>
</dbReference>
<dbReference type="GO" id="GO:0003677">
    <property type="term" value="F:DNA binding"/>
    <property type="evidence" value="ECO:0007669"/>
    <property type="project" value="InterPro"/>
</dbReference>
<keyword evidence="3" id="KW-1185">Reference proteome</keyword>
<dbReference type="PANTHER" id="PTHR35010:SF2">
    <property type="entry name" value="BLL4672 PROTEIN"/>
    <property type="match status" value="1"/>
</dbReference>
<proteinExistence type="predicted"/>
<dbReference type="SUPFAM" id="SSF47413">
    <property type="entry name" value="lambda repressor-like DNA-binding domains"/>
    <property type="match status" value="1"/>
</dbReference>
<dbReference type="Pfam" id="PF17765">
    <property type="entry name" value="MLTR_LBD"/>
    <property type="match status" value="1"/>
</dbReference>
<dbReference type="Pfam" id="PF13560">
    <property type="entry name" value="HTH_31"/>
    <property type="match status" value="1"/>
</dbReference>
<dbReference type="Proteomes" id="UP000199323">
    <property type="component" value="Unassembled WGS sequence"/>
</dbReference>
<evidence type="ECO:0000313" key="2">
    <source>
        <dbReference type="EMBL" id="SFF75820.1"/>
    </source>
</evidence>
<accession>A0A1I2LBG0</accession>
<dbReference type="Gene3D" id="3.30.450.180">
    <property type="match status" value="1"/>
</dbReference>
<dbReference type="CDD" id="cd00093">
    <property type="entry name" value="HTH_XRE"/>
    <property type="match status" value="1"/>
</dbReference>
<dbReference type="EMBL" id="FONG01000027">
    <property type="protein sequence ID" value="SFF75820.1"/>
    <property type="molecule type" value="Genomic_DNA"/>
</dbReference>
<dbReference type="InterPro" id="IPR010982">
    <property type="entry name" value="Lambda_DNA-bd_dom_sf"/>
</dbReference>
<organism evidence="2 3">
    <name type="scientific">Actinacidiphila alni</name>
    <dbReference type="NCBI Taxonomy" id="380248"/>
    <lineage>
        <taxon>Bacteria</taxon>
        <taxon>Bacillati</taxon>
        <taxon>Actinomycetota</taxon>
        <taxon>Actinomycetes</taxon>
        <taxon>Kitasatosporales</taxon>
        <taxon>Streptomycetaceae</taxon>
        <taxon>Actinacidiphila</taxon>
    </lineage>
</organism>
<feature type="domain" description="HTH cro/C1-type" evidence="1">
    <location>
        <begin position="3"/>
        <end position="50"/>
    </location>
</feature>
<gene>
    <name evidence="2" type="ORF">SAMN05216251_12792</name>
</gene>
<dbReference type="PROSITE" id="PS50943">
    <property type="entry name" value="HTH_CROC1"/>
    <property type="match status" value="1"/>
</dbReference>
<dbReference type="Gene3D" id="1.10.260.40">
    <property type="entry name" value="lambda repressor-like DNA-binding domains"/>
    <property type="match status" value="1"/>
</dbReference>
<reference evidence="3" key="1">
    <citation type="submission" date="2016-10" db="EMBL/GenBank/DDBJ databases">
        <authorList>
            <person name="Varghese N."/>
            <person name="Submissions S."/>
        </authorList>
    </citation>
    <scope>NUCLEOTIDE SEQUENCE [LARGE SCALE GENOMIC DNA]</scope>
    <source>
        <strain evidence="3">CGMCC 4.3510</strain>
    </source>
</reference>